<dbReference type="AlphaFoldDB" id="B4W432"/>
<sequence>MEYSFLMNLLRGRLQRLTQQLPDLVDQLPDESLADAWKVLQPLYYDLYMLCAMQESMRTIRPGDAMTREEALRLLNLP</sequence>
<gene>
    <name evidence="1" type="ORF">MC7420_6666</name>
</gene>
<accession>B4W432</accession>
<evidence type="ECO:0000313" key="2">
    <source>
        <dbReference type="Proteomes" id="UP000003835"/>
    </source>
</evidence>
<dbReference type="EMBL" id="DS989877">
    <property type="protein sequence ID" value="EDX71066.1"/>
    <property type="molecule type" value="Genomic_DNA"/>
</dbReference>
<evidence type="ECO:0000313" key="1">
    <source>
        <dbReference type="EMBL" id="EDX71066.1"/>
    </source>
</evidence>
<proteinExistence type="predicted"/>
<reference evidence="1 2" key="1">
    <citation type="submission" date="2008-07" db="EMBL/GenBank/DDBJ databases">
        <authorList>
            <person name="Tandeau de Marsac N."/>
            <person name="Ferriera S."/>
            <person name="Johnson J."/>
            <person name="Kravitz S."/>
            <person name="Beeson K."/>
            <person name="Sutton G."/>
            <person name="Rogers Y.-H."/>
            <person name="Friedman R."/>
            <person name="Frazier M."/>
            <person name="Venter J.C."/>
        </authorList>
    </citation>
    <scope>NUCLEOTIDE SEQUENCE [LARGE SCALE GENOMIC DNA]</scope>
    <source>
        <strain evidence="1 2">PCC 7420</strain>
    </source>
</reference>
<organism evidence="1 2">
    <name type="scientific">Coleofasciculus chthonoplastes PCC 7420</name>
    <dbReference type="NCBI Taxonomy" id="118168"/>
    <lineage>
        <taxon>Bacteria</taxon>
        <taxon>Bacillati</taxon>
        <taxon>Cyanobacteriota</taxon>
        <taxon>Cyanophyceae</taxon>
        <taxon>Coleofasciculales</taxon>
        <taxon>Coleofasciculaceae</taxon>
        <taxon>Coleofasciculus</taxon>
    </lineage>
</organism>
<dbReference type="STRING" id="118168.MC7420_6666"/>
<protein>
    <submittedName>
        <fullName evidence="1">Uncharacterized protein</fullName>
    </submittedName>
</protein>
<name>B4W432_9CYAN</name>
<dbReference type="Proteomes" id="UP000003835">
    <property type="component" value="Unassembled WGS sequence"/>
</dbReference>
<keyword evidence="2" id="KW-1185">Reference proteome</keyword>
<dbReference type="eggNOG" id="ENOG5033HF0">
    <property type="taxonomic scope" value="Bacteria"/>
</dbReference>
<dbReference type="HOGENOM" id="CLU_189937_0_0_3"/>